<accession>A0ABV5ILJ7</accession>
<evidence type="ECO:0000313" key="2">
    <source>
        <dbReference type="EMBL" id="MFB9204918.1"/>
    </source>
</evidence>
<feature type="signal peptide" evidence="1">
    <location>
        <begin position="1"/>
        <end position="26"/>
    </location>
</feature>
<organism evidence="2 3">
    <name type="scientific">Nonomuraea spiralis</name>
    <dbReference type="NCBI Taxonomy" id="46182"/>
    <lineage>
        <taxon>Bacteria</taxon>
        <taxon>Bacillati</taxon>
        <taxon>Actinomycetota</taxon>
        <taxon>Actinomycetes</taxon>
        <taxon>Streptosporangiales</taxon>
        <taxon>Streptosporangiaceae</taxon>
        <taxon>Nonomuraea</taxon>
    </lineage>
</organism>
<sequence length="147" mass="15757">MPRTTPRGLIAACLALVLSACGSSTPEPFNETLPPGAEQRHATQLRPGDCLVSIPDDLIATLVPCGNPHAAEFAMIYVVPEGAWPGSAQAVRLAKSFCAPRMRVKPSRRNEVAVSALPPLEDEWPRHRTAYCVAAARHGQLVGRVLD</sequence>
<gene>
    <name evidence="2" type="ORF">ACFFV7_27245</name>
</gene>
<feature type="chain" id="PRO_5046397588" description="Septum formation-related domain-containing protein" evidence="1">
    <location>
        <begin position="27"/>
        <end position="147"/>
    </location>
</feature>
<evidence type="ECO:0008006" key="4">
    <source>
        <dbReference type="Google" id="ProtNLM"/>
    </source>
</evidence>
<evidence type="ECO:0000313" key="3">
    <source>
        <dbReference type="Proteomes" id="UP001589647"/>
    </source>
</evidence>
<dbReference type="PROSITE" id="PS51257">
    <property type="entry name" value="PROKAR_LIPOPROTEIN"/>
    <property type="match status" value="1"/>
</dbReference>
<protein>
    <recommendedName>
        <fullName evidence="4">Septum formation-related domain-containing protein</fullName>
    </recommendedName>
</protein>
<keyword evidence="1" id="KW-0732">Signal</keyword>
<evidence type="ECO:0000256" key="1">
    <source>
        <dbReference type="SAM" id="SignalP"/>
    </source>
</evidence>
<dbReference type="Proteomes" id="UP001589647">
    <property type="component" value="Unassembled WGS sequence"/>
</dbReference>
<name>A0ABV5ILJ7_9ACTN</name>
<proteinExistence type="predicted"/>
<comment type="caution">
    <text evidence="2">The sequence shown here is derived from an EMBL/GenBank/DDBJ whole genome shotgun (WGS) entry which is preliminary data.</text>
</comment>
<dbReference type="EMBL" id="JBHMEI010000022">
    <property type="protein sequence ID" value="MFB9204918.1"/>
    <property type="molecule type" value="Genomic_DNA"/>
</dbReference>
<reference evidence="2 3" key="1">
    <citation type="submission" date="2024-09" db="EMBL/GenBank/DDBJ databases">
        <authorList>
            <person name="Sun Q."/>
            <person name="Mori K."/>
        </authorList>
    </citation>
    <scope>NUCLEOTIDE SEQUENCE [LARGE SCALE GENOMIC DNA]</scope>
    <source>
        <strain evidence="2 3">CCM 3426</strain>
    </source>
</reference>
<keyword evidence="3" id="KW-1185">Reference proteome</keyword>
<dbReference type="RefSeq" id="WP_189653572.1">
    <property type="nucleotide sequence ID" value="NZ_BMRC01000043.1"/>
</dbReference>